<accession>A0A370DX72</accession>
<dbReference type="Proteomes" id="UP000255508">
    <property type="component" value="Unassembled WGS sequence"/>
</dbReference>
<dbReference type="AlphaFoldDB" id="A0A370DX72"/>
<keyword evidence="1" id="KW-0732">Signal</keyword>
<dbReference type="EMBL" id="QFXD01000225">
    <property type="protein sequence ID" value="RDH89252.1"/>
    <property type="molecule type" value="Genomic_DNA"/>
</dbReference>
<feature type="signal peptide" evidence="1">
    <location>
        <begin position="1"/>
        <end position="23"/>
    </location>
</feature>
<gene>
    <name evidence="2" type="ORF">DIZ79_12670</name>
</gene>
<evidence type="ECO:0000313" key="3">
    <source>
        <dbReference type="Proteomes" id="UP000255508"/>
    </source>
</evidence>
<feature type="chain" id="PRO_5016763424" description="Sulfur globule protein CV1" evidence="1">
    <location>
        <begin position="24"/>
        <end position="89"/>
    </location>
</feature>
<comment type="caution">
    <text evidence="2">The sequence shown here is derived from an EMBL/GenBank/DDBJ whole genome shotgun (WGS) entry which is preliminary data.</text>
</comment>
<evidence type="ECO:0008006" key="4">
    <source>
        <dbReference type="Google" id="ProtNLM"/>
    </source>
</evidence>
<reference evidence="2 3" key="1">
    <citation type="journal article" date="2018" name="ISME J.">
        <title>Endosymbiont genomes yield clues of tubeworm success.</title>
        <authorList>
            <person name="Li Y."/>
            <person name="Liles M.R."/>
            <person name="Halanych K.M."/>
        </authorList>
    </citation>
    <scope>NUCLEOTIDE SEQUENCE [LARGE SCALE GENOMIC DNA]</scope>
    <source>
        <strain evidence="2">A1422</strain>
    </source>
</reference>
<sequence>MRKFLTATAVAALVALPVSTADAWWGGGFGFSFGFSGSGWGRNWYRPWYGYRNYGYSPYRYGYYPSYYHYPVYTPVLTPTVEVPQLAEK</sequence>
<evidence type="ECO:0000256" key="1">
    <source>
        <dbReference type="SAM" id="SignalP"/>
    </source>
</evidence>
<evidence type="ECO:0000313" key="2">
    <source>
        <dbReference type="EMBL" id="RDH89252.1"/>
    </source>
</evidence>
<proteinExistence type="predicted"/>
<organism evidence="2 3">
    <name type="scientific">endosymbiont of Lamellibrachia luymesi</name>
    <dbReference type="NCBI Taxonomy" id="2200907"/>
    <lineage>
        <taxon>Bacteria</taxon>
        <taxon>Pseudomonadati</taxon>
        <taxon>Pseudomonadota</taxon>
        <taxon>Gammaproteobacteria</taxon>
        <taxon>sulfur-oxidizing symbionts</taxon>
    </lineage>
</organism>
<name>A0A370DX72_9GAMM</name>
<protein>
    <recommendedName>
        <fullName evidence="4">Sulfur globule protein CV1</fullName>
    </recommendedName>
</protein>